<dbReference type="PANTHER" id="PTHR37422">
    <property type="entry name" value="TEICHURONIC ACID BIOSYNTHESIS PROTEIN TUAE"/>
    <property type="match status" value="1"/>
</dbReference>
<feature type="transmembrane region" description="Helical" evidence="5">
    <location>
        <begin position="20"/>
        <end position="37"/>
    </location>
</feature>
<keyword evidence="7" id="KW-0436">Ligase</keyword>
<feature type="domain" description="O-antigen ligase-related" evidence="6">
    <location>
        <begin position="270"/>
        <end position="418"/>
    </location>
</feature>
<comment type="subcellular location">
    <subcellularLocation>
        <location evidence="1">Membrane</location>
        <topology evidence="1">Multi-pass membrane protein</topology>
    </subcellularLocation>
</comment>
<evidence type="ECO:0000256" key="3">
    <source>
        <dbReference type="ARBA" id="ARBA00022989"/>
    </source>
</evidence>
<feature type="transmembrane region" description="Helical" evidence="5">
    <location>
        <begin position="148"/>
        <end position="166"/>
    </location>
</feature>
<dbReference type="Pfam" id="PF04932">
    <property type="entry name" value="Wzy_C"/>
    <property type="match status" value="1"/>
</dbReference>
<dbReference type="EMBL" id="JBHMCA010000058">
    <property type="protein sequence ID" value="MFB9448653.1"/>
    <property type="molecule type" value="Genomic_DNA"/>
</dbReference>
<name>A0ABV5MJ83_9ACTN</name>
<evidence type="ECO:0000259" key="6">
    <source>
        <dbReference type="Pfam" id="PF04932"/>
    </source>
</evidence>
<organism evidence="7 8">
    <name type="scientific">Dactylosporangium vinaceum</name>
    <dbReference type="NCBI Taxonomy" id="53362"/>
    <lineage>
        <taxon>Bacteria</taxon>
        <taxon>Bacillati</taxon>
        <taxon>Actinomycetota</taxon>
        <taxon>Actinomycetes</taxon>
        <taxon>Micromonosporales</taxon>
        <taxon>Micromonosporaceae</taxon>
        <taxon>Dactylosporangium</taxon>
    </lineage>
</organism>
<keyword evidence="4 5" id="KW-0472">Membrane</keyword>
<feature type="transmembrane region" description="Helical" evidence="5">
    <location>
        <begin position="49"/>
        <end position="68"/>
    </location>
</feature>
<gene>
    <name evidence="7" type="ORF">ACFFTR_36675</name>
</gene>
<proteinExistence type="predicted"/>
<dbReference type="PANTHER" id="PTHR37422:SF13">
    <property type="entry name" value="LIPOPOLYSACCHARIDE BIOSYNTHESIS PROTEIN PA4999-RELATED"/>
    <property type="match status" value="1"/>
</dbReference>
<feature type="transmembrane region" description="Helical" evidence="5">
    <location>
        <begin position="124"/>
        <end position="142"/>
    </location>
</feature>
<dbReference type="InterPro" id="IPR007016">
    <property type="entry name" value="O-antigen_ligase-rel_domated"/>
</dbReference>
<feature type="transmembrane region" description="Helical" evidence="5">
    <location>
        <begin position="462"/>
        <end position="484"/>
    </location>
</feature>
<keyword evidence="8" id="KW-1185">Reference proteome</keyword>
<dbReference type="RefSeq" id="WP_223101264.1">
    <property type="nucleotide sequence ID" value="NZ_CP061913.1"/>
</dbReference>
<evidence type="ECO:0000313" key="7">
    <source>
        <dbReference type="EMBL" id="MFB9448653.1"/>
    </source>
</evidence>
<evidence type="ECO:0000256" key="4">
    <source>
        <dbReference type="ARBA" id="ARBA00023136"/>
    </source>
</evidence>
<feature type="transmembrane region" description="Helical" evidence="5">
    <location>
        <begin position="241"/>
        <end position="261"/>
    </location>
</feature>
<dbReference type="GO" id="GO:0016874">
    <property type="term" value="F:ligase activity"/>
    <property type="evidence" value="ECO:0007669"/>
    <property type="project" value="UniProtKB-KW"/>
</dbReference>
<feature type="transmembrane region" description="Helical" evidence="5">
    <location>
        <begin position="267"/>
        <end position="300"/>
    </location>
</feature>
<feature type="transmembrane region" description="Helical" evidence="5">
    <location>
        <begin position="307"/>
        <end position="325"/>
    </location>
</feature>
<keyword evidence="2 5" id="KW-0812">Transmembrane</keyword>
<feature type="transmembrane region" description="Helical" evidence="5">
    <location>
        <begin position="210"/>
        <end position="229"/>
    </location>
</feature>
<feature type="transmembrane region" description="Helical" evidence="5">
    <location>
        <begin position="438"/>
        <end position="456"/>
    </location>
</feature>
<reference evidence="7 8" key="1">
    <citation type="submission" date="2024-09" db="EMBL/GenBank/DDBJ databases">
        <authorList>
            <person name="Sun Q."/>
            <person name="Mori K."/>
        </authorList>
    </citation>
    <scope>NUCLEOTIDE SEQUENCE [LARGE SCALE GENOMIC DNA]</scope>
    <source>
        <strain evidence="7 8">JCM 3307</strain>
    </source>
</reference>
<protein>
    <submittedName>
        <fullName evidence="7">O-antigen ligase family protein</fullName>
    </submittedName>
</protein>
<accession>A0ABV5MJ83</accession>
<dbReference type="InterPro" id="IPR051533">
    <property type="entry name" value="WaaL-like"/>
</dbReference>
<evidence type="ECO:0000256" key="1">
    <source>
        <dbReference type="ARBA" id="ARBA00004141"/>
    </source>
</evidence>
<comment type="caution">
    <text evidence="7">The sequence shown here is derived from an EMBL/GenBank/DDBJ whole genome shotgun (WGS) entry which is preliminary data.</text>
</comment>
<feature type="transmembrane region" description="Helical" evidence="5">
    <location>
        <begin position="403"/>
        <end position="426"/>
    </location>
</feature>
<feature type="transmembrane region" description="Helical" evidence="5">
    <location>
        <begin position="178"/>
        <end position="198"/>
    </location>
</feature>
<feature type="transmembrane region" description="Helical" evidence="5">
    <location>
        <begin position="88"/>
        <end position="112"/>
    </location>
</feature>
<evidence type="ECO:0000256" key="2">
    <source>
        <dbReference type="ARBA" id="ARBA00022692"/>
    </source>
</evidence>
<keyword evidence="3 5" id="KW-1133">Transmembrane helix</keyword>
<sequence>MTTLPLATVDALRRTRTAQLVLLCAVLAFALASAAGLTQRLLFDSPSPLKYAVTVAFSIYLLIVVSASKPLLVMTVTTAFVAPFAAGATFGGLVITLGLLALSIGVVSLLVSRSSDDHDGGTRRSFLAVAGPIAVAGLAAPLMHSRHFVKVIVVVLAITCVAWLVARVARQDGNRRWVIGGLCAGATLQAGFGCYEFFTGRPLNLYGGSAGYGTSYFFIYASGQSSLVFRPSAGLPDPISLGNLLAVALPLLVALAFSTTARWQRFAVSAAAVVTLAGLAVTLSRMSWFGAAGGLIVAIALLPPRKLVLAVAVLVMAAVPVVFLTESGLAGDAVTDRVSSAFDPTGTSTATREEDLTRVEIWHAAVDVAVNNPLAGVGLDNLPPYLVAAVPLASEATHAHSTYLNVLAEAGAIGIIGLLYLVFSAVRDAIRGLRLDRCLFAGIVGALVTMLIVWTTDYTVRTPAMAIVFGLIIGLAATGSRPVIRP</sequence>
<evidence type="ECO:0000256" key="5">
    <source>
        <dbReference type="SAM" id="Phobius"/>
    </source>
</evidence>
<dbReference type="Proteomes" id="UP001589608">
    <property type="component" value="Unassembled WGS sequence"/>
</dbReference>
<evidence type="ECO:0000313" key="8">
    <source>
        <dbReference type="Proteomes" id="UP001589608"/>
    </source>
</evidence>